<sequence length="92" mass="10778">MKKIVLGLLMVVLWSSQGFSDEFAIIKDSLFGTKKIEIYPTLEEALEHYRGEGKVYRITRKEIQVKKIEAKKKIEITEYEWIVDDKAGKEKK</sequence>
<evidence type="ECO:0000313" key="1">
    <source>
        <dbReference type="EMBL" id="VFU12754.1"/>
    </source>
</evidence>
<dbReference type="EMBL" id="CAADRM010000054">
    <property type="protein sequence ID" value="VFU12754.1"/>
    <property type="molecule type" value="Genomic_DNA"/>
</dbReference>
<reference evidence="1" key="1">
    <citation type="submission" date="2019-03" db="EMBL/GenBank/DDBJ databases">
        <authorList>
            <person name="Hao L."/>
        </authorList>
    </citation>
    <scope>NUCLEOTIDE SEQUENCE</scope>
</reference>
<proteinExistence type="predicted"/>
<gene>
    <name evidence="1" type="ORF">SCFA_1470001</name>
</gene>
<protein>
    <submittedName>
        <fullName evidence="1">Uncharacterized protein</fullName>
    </submittedName>
</protein>
<name>A0A485M1V0_9ZZZZ</name>
<organism evidence="1">
    <name type="scientific">anaerobic digester metagenome</name>
    <dbReference type="NCBI Taxonomy" id="1263854"/>
    <lineage>
        <taxon>unclassified sequences</taxon>
        <taxon>metagenomes</taxon>
        <taxon>ecological metagenomes</taxon>
    </lineage>
</organism>
<accession>A0A485M1V0</accession>
<dbReference type="AlphaFoldDB" id="A0A485M1V0"/>